<keyword evidence="2" id="KW-1185">Reference proteome</keyword>
<proteinExistence type="predicted"/>
<reference evidence="1" key="4">
    <citation type="submission" date="2019-03" db="UniProtKB">
        <authorList>
            <consortium name="EnsemblPlants"/>
        </authorList>
    </citation>
    <scope>IDENTIFICATION</scope>
</reference>
<organism evidence="1 2">
    <name type="scientific">Aegilops tauschii subsp. strangulata</name>
    <name type="common">Goatgrass</name>
    <dbReference type="NCBI Taxonomy" id="200361"/>
    <lineage>
        <taxon>Eukaryota</taxon>
        <taxon>Viridiplantae</taxon>
        <taxon>Streptophyta</taxon>
        <taxon>Embryophyta</taxon>
        <taxon>Tracheophyta</taxon>
        <taxon>Spermatophyta</taxon>
        <taxon>Magnoliopsida</taxon>
        <taxon>Liliopsida</taxon>
        <taxon>Poales</taxon>
        <taxon>Poaceae</taxon>
        <taxon>BOP clade</taxon>
        <taxon>Pooideae</taxon>
        <taxon>Triticodae</taxon>
        <taxon>Triticeae</taxon>
        <taxon>Triticinae</taxon>
        <taxon>Aegilops</taxon>
    </lineage>
</organism>
<dbReference type="AlphaFoldDB" id="A0A453T6P7"/>
<reference evidence="2" key="2">
    <citation type="journal article" date="2017" name="Nat. Plants">
        <title>The Aegilops tauschii genome reveals multiple impacts of transposons.</title>
        <authorList>
            <person name="Zhao G."/>
            <person name="Zou C."/>
            <person name="Li K."/>
            <person name="Wang K."/>
            <person name="Li T."/>
            <person name="Gao L."/>
            <person name="Zhang X."/>
            <person name="Wang H."/>
            <person name="Yang Z."/>
            <person name="Liu X."/>
            <person name="Jiang W."/>
            <person name="Mao L."/>
            <person name="Kong X."/>
            <person name="Jiao Y."/>
            <person name="Jia J."/>
        </authorList>
    </citation>
    <scope>NUCLEOTIDE SEQUENCE [LARGE SCALE GENOMIC DNA]</scope>
    <source>
        <strain evidence="2">cv. AL8/78</strain>
    </source>
</reference>
<dbReference type="Proteomes" id="UP000015105">
    <property type="component" value="Chromosome 7D"/>
</dbReference>
<evidence type="ECO:0000313" key="1">
    <source>
        <dbReference type="EnsemblPlants" id="AET7Gv21266100.16"/>
    </source>
</evidence>
<reference evidence="1" key="5">
    <citation type="journal article" date="2021" name="G3 (Bethesda)">
        <title>Aegilops tauschii genome assembly Aet v5.0 features greater sequence contiguity and improved annotation.</title>
        <authorList>
            <person name="Wang L."/>
            <person name="Zhu T."/>
            <person name="Rodriguez J.C."/>
            <person name="Deal K.R."/>
            <person name="Dubcovsky J."/>
            <person name="McGuire P.E."/>
            <person name="Lux T."/>
            <person name="Spannagl M."/>
            <person name="Mayer K.F.X."/>
            <person name="Baldrich P."/>
            <person name="Meyers B.C."/>
            <person name="Huo N."/>
            <person name="Gu Y.Q."/>
            <person name="Zhou H."/>
            <person name="Devos K.M."/>
            <person name="Bennetzen J.L."/>
            <person name="Unver T."/>
            <person name="Budak H."/>
            <person name="Gulick P.J."/>
            <person name="Galiba G."/>
            <person name="Kalapos B."/>
            <person name="Nelson D.R."/>
            <person name="Li P."/>
            <person name="You F.M."/>
            <person name="Luo M.C."/>
            <person name="Dvorak J."/>
        </authorList>
    </citation>
    <scope>NUCLEOTIDE SEQUENCE [LARGE SCALE GENOMIC DNA]</scope>
    <source>
        <strain evidence="1">cv. AL8/78</strain>
    </source>
</reference>
<accession>A0A453T6P7</accession>
<protein>
    <submittedName>
        <fullName evidence="1">Uncharacterized protein</fullName>
    </submittedName>
</protein>
<reference evidence="1" key="3">
    <citation type="journal article" date="2017" name="Nature">
        <title>Genome sequence of the progenitor of the wheat D genome Aegilops tauschii.</title>
        <authorList>
            <person name="Luo M.C."/>
            <person name="Gu Y.Q."/>
            <person name="Puiu D."/>
            <person name="Wang H."/>
            <person name="Twardziok S.O."/>
            <person name="Deal K.R."/>
            <person name="Huo N."/>
            <person name="Zhu T."/>
            <person name="Wang L."/>
            <person name="Wang Y."/>
            <person name="McGuire P.E."/>
            <person name="Liu S."/>
            <person name="Long H."/>
            <person name="Ramasamy R.K."/>
            <person name="Rodriguez J.C."/>
            <person name="Van S.L."/>
            <person name="Yuan L."/>
            <person name="Wang Z."/>
            <person name="Xia Z."/>
            <person name="Xiao L."/>
            <person name="Anderson O.D."/>
            <person name="Ouyang S."/>
            <person name="Liang Y."/>
            <person name="Zimin A.V."/>
            <person name="Pertea G."/>
            <person name="Qi P."/>
            <person name="Bennetzen J.L."/>
            <person name="Dai X."/>
            <person name="Dawson M.W."/>
            <person name="Muller H.G."/>
            <person name="Kugler K."/>
            <person name="Rivarola-Duarte L."/>
            <person name="Spannagl M."/>
            <person name="Mayer K.F.X."/>
            <person name="Lu F.H."/>
            <person name="Bevan M.W."/>
            <person name="Leroy P."/>
            <person name="Li P."/>
            <person name="You F.M."/>
            <person name="Sun Q."/>
            <person name="Liu Z."/>
            <person name="Lyons E."/>
            <person name="Wicker T."/>
            <person name="Salzberg S.L."/>
            <person name="Devos K.M."/>
            <person name="Dvorak J."/>
        </authorList>
    </citation>
    <scope>NUCLEOTIDE SEQUENCE [LARGE SCALE GENOMIC DNA]</scope>
    <source>
        <strain evidence="1">cv. AL8/78</strain>
    </source>
</reference>
<name>A0A453T6P7_AEGTS</name>
<reference evidence="2" key="1">
    <citation type="journal article" date="2014" name="Science">
        <title>Ancient hybridizations among the ancestral genomes of bread wheat.</title>
        <authorList>
            <consortium name="International Wheat Genome Sequencing Consortium,"/>
            <person name="Marcussen T."/>
            <person name="Sandve S.R."/>
            <person name="Heier L."/>
            <person name="Spannagl M."/>
            <person name="Pfeifer M."/>
            <person name="Jakobsen K.S."/>
            <person name="Wulff B.B."/>
            <person name="Steuernagel B."/>
            <person name="Mayer K.F."/>
            <person name="Olsen O.A."/>
        </authorList>
    </citation>
    <scope>NUCLEOTIDE SEQUENCE [LARGE SCALE GENOMIC DNA]</scope>
    <source>
        <strain evidence="2">cv. AL8/78</strain>
    </source>
</reference>
<evidence type="ECO:0000313" key="2">
    <source>
        <dbReference type="Proteomes" id="UP000015105"/>
    </source>
</evidence>
<dbReference type="Gramene" id="AET7Gv21266100.16">
    <property type="protein sequence ID" value="AET7Gv21266100.16"/>
    <property type="gene ID" value="AET7Gv21266100"/>
</dbReference>
<dbReference type="EnsemblPlants" id="AET7Gv21266100.16">
    <property type="protein sequence ID" value="AET7Gv21266100.16"/>
    <property type="gene ID" value="AET7Gv21266100"/>
</dbReference>
<sequence>GRRRAWIDQTVGGWVDLGHFGAGSGLPSAQEPGARSSFPAGLTAFCSLAA</sequence>